<keyword evidence="4 6" id="KW-1133">Transmembrane helix</keyword>
<feature type="transmembrane region" description="Helical" evidence="6">
    <location>
        <begin position="82"/>
        <end position="105"/>
    </location>
</feature>
<evidence type="ECO:0000256" key="1">
    <source>
        <dbReference type="ARBA" id="ARBA00004651"/>
    </source>
</evidence>
<evidence type="ECO:0000256" key="5">
    <source>
        <dbReference type="ARBA" id="ARBA00023136"/>
    </source>
</evidence>
<keyword evidence="5 6" id="KW-0472">Membrane</keyword>
<keyword evidence="3 6" id="KW-0812">Transmembrane</keyword>
<keyword evidence="2" id="KW-1003">Cell membrane</keyword>
<gene>
    <name evidence="8" type="ORF">AVDCRST_MAG25-2417</name>
</gene>
<name>A0A6J4RKZ9_9ACTN</name>
<dbReference type="InterPro" id="IPR003807">
    <property type="entry name" value="DUF202"/>
</dbReference>
<comment type="subcellular location">
    <subcellularLocation>
        <location evidence="1">Cell membrane</location>
        <topology evidence="1">Multi-pass membrane protein</topology>
    </subcellularLocation>
</comment>
<evidence type="ECO:0000256" key="3">
    <source>
        <dbReference type="ARBA" id="ARBA00022692"/>
    </source>
</evidence>
<feature type="transmembrane region" description="Helical" evidence="6">
    <location>
        <begin position="41"/>
        <end position="61"/>
    </location>
</feature>
<reference evidence="8" key="1">
    <citation type="submission" date="2020-02" db="EMBL/GenBank/DDBJ databases">
        <authorList>
            <person name="Meier V. D."/>
        </authorList>
    </citation>
    <scope>NUCLEOTIDE SEQUENCE</scope>
    <source>
        <strain evidence="8">AVDCRST_MAG25</strain>
    </source>
</reference>
<sequence length="109" mass="11412">MREHLANERTLLSWVRTGVGLISIGLVVERAGALASQNAPIGASGLFGAALAILGCLTLVIGTAQFLRNRRQIIEGEFTPAAAAYLVIVAGSMLLAAAFVVYVALQMFP</sequence>
<dbReference type="GO" id="GO:0005886">
    <property type="term" value="C:plasma membrane"/>
    <property type="evidence" value="ECO:0007669"/>
    <property type="project" value="UniProtKB-SubCell"/>
</dbReference>
<dbReference type="InterPro" id="IPR052053">
    <property type="entry name" value="IM_YidH-like"/>
</dbReference>
<proteinExistence type="predicted"/>
<dbReference type="EMBL" id="CADCVI010000153">
    <property type="protein sequence ID" value="CAA9475991.1"/>
    <property type="molecule type" value="Genomic_DNA"/>
</dbReference>
<evidence type="ECO:0000256" key="4">
    <source>
        <dbReference type="ARBA" id="ARBA00022989"/>
    </source>
</evidence>
<feature type="transmembrane region" description="Helical" evidence="6">
    <location>
        <begin position="12"/>
        <end position="35"/>
    </location>
</feature>
<protein>
    <recommendedName>
        <fullName evidence="7">DUF202 domain-containing protein</fullName>
    </recommendedName>
</protein>
<dbReference type="AlphaFoldDB" id="A0A6J4RKZ9"/>
<dbReference type="PANTHER" id="PTHR34187">
    <property type="entry name" value="FGR18P"/>
    <property type="match status" value="1"/>
</dbReference>
<dbReference type="Pfam" id="PF02656">
    <property type="entry name" value="DUF202"/>
    <property type="match status" value="1"/>
</dbReference>
<evidence type="ECO:0000256" key="6">
    <source>
        <dbReference type="SAM" id="Phobius"/>
    </source>
</evidence>
<feature type="domain" description="DUF202" evidence="7">
    <location>
        <begin position="2"/>
        <end position="72"/>
    </location>
</feature>
<organism evidence="8">
    <name type="scientific">uncultured Rubrobacteraceae bacterium</name>
    <dbReference type="NCBI Taxonomy" id="349277"/>
    <lineage>
        <taxon>Bacteria</taxon>
        <taxon>Bacillati</taxon>
        <taxon>Actinomycetota</taxon>
        <taxon>Rubrobacteria</taxon>
        <taxon>Rubrobacterales</taxon>
        <taxon>Rubrobacteraceae</taxon>
        <taxon>environmental samples</taxon>
    </lineage>
</organism>
<evidence type="ECO:0000256" key="2">
    <source>
        <dbReference type="ARBA" id="ARBA00022475"/>
    </source>
</evidence>
<evidence type="ECO:0000313" key="8">
    <source>
        <dbReference type="EMBL" id="CAA9475991.1"/>
    </source>
</evidence>
<dbReference type="PANTHER" id="PTHR34187:SF2">
    <property type="entry name" value="DUF202 DOMAIN-CONTAINING PROTEIN"/>
    <property type="match status" value="1"/>
</dbReference>
<evidence type="ECO:0000259" key="7">
    <source>
        <dbReference type="Pfam" id="PF02656"/>
    </source>
</evidence>
<accession>A0A6J4RKZ9</accession>